<dbReference type="RefSeq" id="WP_257716644.1">
    <property type="nucleotide sequence ID" value="NZ_JANJOU010000009.1"/>
</dbReference>
<dbReference type="InterPro" id="IPR014710">
    <property type="entry name" value="RmlC-like_jellyroll"/>
</dbReference>
<dbReference type="Pfam" id="PF05962">
    <property type="entry name" value="HutD"/>
    <property type="match status" value="1"/>
</dbReference>
<sequence>MPQTAIRYAALEPRPWVNGLGISREIASGEGWTIAVADLGTAAAFSHFPGQDRVFTLIEGEGATLSFADRPPLPCLPFVPAGFPGDVPCHYEPSGGAARAFNLIVGRGRFEPRVAVRGLAAGQGLVPPAGALALYCARGAVRIGDARLEAGDTMMQPGAAVAADGPAIVLLVELG</sequence>
<evidence type="ECO:0000313" key="2">
    <source>
        <dbReference type="Proteomes" id="UP001524642"/>
    </source>
</evidence>
<organism evidence="1 2">
    <name type="scientific">Roseomonas populi</name>
    <dbReference type="NCBI Taxonomy" id="3121582"/>
    <lineage>
        <taxon>Bacteria</taxon>
        <taxon>Pseudomonadati</taxon>
        <taxon>Pseudomonadota</taxon>
        <taxon>Alphaproteobacteria</taxon>
        <taxon>Acetobacterales</taxon>
        <taxon>Roseomonadaceae</taxon>
        <taxon>Roseomonas</taxon>
    </lineage>
</organism>
<dbReference type="InterPro" id="IPR010282">
    <property type="entry name" value="Uncharacterised_HutD/Ves"/>
</dbReference>
<dbReference type="SUPFAM" id="SSF51182">
    <property type="entry name" value="RmlC-like cupins"/>
    <property type="match status" value="1"/>
</dbReference>
<dbReference type="PANTHER" id="PTHR37943:SF1">
    <property type="entry name" value="PROTEIN VES"/>
    <property type="match status" value="1"/>
</dbReference>
<name>A0ABT1X4F4_9PROT</name>
<dbReference type="PANTHER" id="PTHR37943">
    <property type="entry name" value="PROTEIN VES"/>
    <property type="match status" value="1"/>
</dbReference>
<dbReference type="Proteomes" id="UP001524642">
    <property type="component" value="Unassembled WGS sequence"/>
</dbReference>
<evidence type="ECO:0000313" key="1">
    <source>
        <dbReference type="EMBL" id="MCR0982980.1"/>
    </source>
</evidence>
<accession>A0ABT1X4F4</accession>
<dbReference type="Gene3D" id="2.60.120.10">
    <property type="entry name" value="Jelly Rolls"/>
    <property type="match status" value="1"/>
</dbReference>
<proteinExistence type="predicted"/>
<reference evidence="1 2" key="1">
    <citation type="submission" date="2022-06" db="EMBL/GenBank/DDBJ databases">
        <title>Roseomonas CN29.</title>
        <authorList>
            <person name="Cheng Y."/>
            <person name="He X."/>
        </authorList>
    </citation>
    <scope>NUCLEOTIDE SEQUENCE [LARGE SCALE GENOMIC DNA]</scope>
    <source>
        <strain evidence="1 2">CN29</strain>
    </source>
</reference>
<gene>
    <name evidence="1" type="ORF">NRP21_13070</name>
</gene>
<comment type="caution">
    <text evidence="1">The sequence shown here is derived from an EMBL/GenBank/DDBJ whole genome shotgun (WGS) entry which is preliminary data.</text>
</comment>
<protein>
    <submittedName>
        <fullName evidence="1">HutD family protein</fullName>
    </submittedName>
</protein>
<keyword evidence="2" id="KW-1185">Reference proteome</keyword>
<dbReference type="EMBL" id="JANJOU010000009">
    <property type="protein sequence ID" value="MCR0982980.1"/>
    <property type="molecule type" value="Genomic_DNA"/>
</dbReference>
<dbReference type="InterPro" id="IPR011051">
    <property type="entry name" value="RmlC_Cupin_sf"/>
</dbReference>